<comment type="caution">
    <text evidence="4">The sequence shown here is derived from an EMBL/GenBank/DDBJ whole genome shotgun (WGS) entry which is preliminary data.</text>
</comment>
<feature type="chain" id="PRO_5045594471" evidence="2">
    <location>
        <begin position="24"/>
        <end position="480"/>
    </location>
</feature>
<sequence>MQGLLNLRLFVFVLLLQLRFTSSYPHGHREAALLKGDPDVLTRSIHGEHDHWVPVWTAMPQLVEPANLPPAPFNGTTATFTNTTLRQTIHLTTHISSIRLVLSNAFGTTPLSITRATIALSRQQNATSNASGAGSSIVDPTTLVVLSFNGGCPNVGISEGATVVSDAIDFAAEAQADVSVSLYLAEGQQGKDVTGHPGSRTTSWLSHGDRSGEEGVRDDGTETVAHWYFISALLASSSRHHRSLVLIGDSLTDGRGSTTDANNRWPDQLLSLLHSNTTSPLRGPFSILNQAAGGNALLLPPSASGPNGPPALARLDRDVLSFPGGPSHVLVFIGINDIGVTAATESAQADIAAALIAGYKELVTRVRVATAWRGRTAREFAATLTPFCADAACGKSDVQQYSSQEREVARQAVNSWIRGTQVAGWFDGVVDLDRAVRNDSEGGSVLRADLDSGDHLHLNVKGYGVLARAMFGFGEDVGMW</sequence>
<dbReference type="InterPro" id="IPR036514">
    <property type="entry name" value="SGNH_hydro_sf"/>
</dbReference>
<organism evidence="4 5">
    <name type="scientific">Phyllosticta citrichinensis</name>
    <dbReference type="NCBI Taxonomy" id="1130410"/>
    <lineage>
        <taxon>Eukaryota</taxon>
        <taxon>Fungi</taxon>
        <taxon>Dikarya</taxon>
        <taxon>Ascomycota</taxon>
        <taxon>Pezizomycotina</taxon>
        <taxon>Dothideomycetes</taxon>
        <taxon>Dothideomycetes incertae sedis</taxon>
        <taxon>Botryosphaeriales</taxon>
        <taxon>Phyllostictaceae</taxon>
        <taxon>Phyllosticta</taxon>
    </lineage>
</organism>
<protein>
    <submittedName>
        <fullName evidence="4">SGNH hydrolase-type esterase domain-containing protein</fullName>
    </submittedName>
</protein>
<proteinExistence type="predicted"/>
<evidence type="ECO:0000313" key="5">
    <source>
        <dbReference type="Proteomes" id="UP001456524"/>
    </source>
</evidence>
<accession>A0ABR1XNH1</accession>
<evidence type="ECO:0000313" key="4">
    <source>
        <dbReference type="EMBL" id="KAK8161717.1"/>
    </source>
</evidence>
<dbReference type="Pfam" id="PF13472">
    <property type="entry name" value="Lipase_GDSL_2"/>
    <property type="match status" value="1"/>
</dbReference>
<dbReference type="PANTHER" id="PTHR43784">
    <property type="entry name" value="GDSL-LIKE LIPASE/ACYLHYDROLASE, PUTATIVE (AFU_ORTHOLOGUE AFUA_2G00820)-RELATED"/>
    <property type="match status" value="1"/>
</dbReference>
<feature type="compositionally biased region" description="Basic and acidic residues" evidence="1">
    <location>
        <begin position="207"/>
        <end position="218"/>
    </location>
</feature>
<evidence type="ECO:0000256" key="2">
    <source>
        <dbReference type="SAM" id="SignalP"/>
    </source>
</evidence>
<dbReference type="InterPro" id="IPR053140">
    <property type="entry name" value="GDSL_Rv0518-like"/>
</dbReference>
<dbReference type="Gene3D" id="3.40.50.1110">
    <property type="entry name" value="SGNH hydrolase"/>
    <property type="match status" value="1"/>
</dbReference>
<keyword evidence="4" id="KW-0378">Hydrolase</keyword>
<feature type="domain" description="SGNH hydrolase-type esterase" evidence="3">
    <location>
        <begin position="246"/>
        <end position="463"/>
    </location>
</feature>
<keyword evidence="2" id="KW-0732">Signal</keyword>
<evidence type="ECO:0000259" key="3">
    <source>
        <dbReference type="Pfam" id="PF13472"/>
    </source>
</evidence>
<keyword evidence="5" id="KW-1185">Reference proteome</keyword>
<dbReference type="Proteomes" id="UP001456524">
    <property type="component" value="Unassembled WGS sequence"/>
</dbReference>
<dbReference type="InterPro" id="IPR013830">
    <property type="entry name" value="SGNH_hydro"/>
</dbReference>
<dbReference type="PANTHER" id="PTHR43784:SF2">
    <property type="entry name" value="GDSL-LIKE LIPASE_ACYLHYDROLASE, PUTATIVE (AFU_ORTHOLOGUE AFUA_2G00820)-RELATED"/>
    <property type="match status" value="1"/>
</dbReference>
<dbReference type="GO" id="GO:0016787">
    <property type="term" value="F:hydrolase activity"/>
    <property type="evidence" value="ECO:0007669"/>
    <property type="project" value="UniProtKB-KW"/>
</dbReference>
<dbReference type="EMBL" id="JBBWUH010000007">
    <property type="protein sequence ID" value="KAK8161717.1"/>
    <property type="molecule type" value="Genomic_DNA"/>
</dbReference>
<reference evidence="4 5" key="1">
    <citation type="journal article" date="2022" name="G3 (Bethesda)">
        <title>Enemy or ally: a genomic approach to elucidate the lifestyle of Phyllosticta citrichinaensis.</title>
        <authorList>
            <person name="Buijs V.A."/>
            <person name="Groenewald J.Z."/>
            <person name="Haridas S."/>
            <person name="LaButti K.M."/>
            <person name="Lipzen A."/>
            <person name="Martin F.M."/>
            <person name="Barry K."/>
            <person name="Grigoriev I.V."/>
            <person name="Crous P.W."/>
            <person name="Seidl M.F."/>
        </authorList>
    </citation>
    <scope>NUCLEOTIDE SEQUENCE [LARGE SCALE GENOMIC DNA]</scope>
    <source>
        <strain evidence="4 5">CBS 129764</strain>
    </source>
</reference>
<feature type="region of interest" description="Disordered" evidence="1">
    <location>
        <begin position="190"/>
        <end position="218"/>
    </location>
</feature>
<dbReference type="SUPFAM" id="SSF52266">
    <property type="entry name" value="SGNH hydrolase"/>
    <property type="match status" value="1"/>
</dbReference>
<gene>
    <name evidence="4" type="ORF">IWX90DRAFT_388406</name>
</gene>
<feature type="signal peptide" evidence="2">
    <location>
        <begin position="1"/>
        <end position="23"/>
    </location>
</feature>
<evidence type="ECO:0000256" key="1">
    <source>
        <dbReference type="SAM" id="MobiDB-lite"/>
    </source>
</evidence>
<name>A0ABR1XNH1_9PEZI</name>